<feature type="region of interest" description="Disordered" evidence="1">
    <location>
        <begin position="192"/>
        <end position="216"/>
    </location>
</feature>
<dbReference type="OrthoDB" id="2382881at2759"/>
<dbReference type="PANTHER" id="PTHR15319:SF1">
    <property type="entry name" value="TATA BOX-BINDING PROTEIN-ASSOCIATED FACTOR RNA POLYMERASE I SUBUNIT C"/>
    <property type="match status" value="1"/>
</dbReference>
<gene>
    <name evidence="2" type="ORF">CAOG_004206</name>
</gene>
<accession>A0A0D2VRC9</accession>
<dbReference type="EMBL" id="KE346365">
    <property type="protein sequence ID" value="KJE93412.1"/>
    <property type="molecule type" value="Genomic_DNA"/>
</dbReference>
<feature type="compositionally biased region" description="Polar residues" evidence="1">
    <location>
        <begin position="609"/>
        <end position="622"/>
    </location>
</feature>
<dbReference type="Proteomes" id="UP000008743">
    <property type="component" value="Unassembled WGS sequence"/>
</dbReference>
<feature type="compositionally biased region" description="Basic and acidic residues" evidence="1">
    <location>
        <begin position="623"/>
        <end position="632"/>
    </location>
</feature>
<feature type="region of interest" description="Disordered" evidence="1">
    <location>
        <begin position="146"/>
        <end position="169"/>
    </location>
</feature>
<dbReference type="AlphaFoldDB" id="A0A0D2VRC9"/>
<organism evidence="2 3">
    <name type="scientific">Capsaspora owczarzaki (strain ATCC 30864)</name>
    <dbReference type="NCBI Taxonomy" id="595528"/>
    <lineage>
        <taxon>Eukaryota</taxon>
        <taxon>Filasterea</taxon>
        <taxon>Capsaspora</taxon>
    </lineage>
</organism>
<dbReference type="GO" id="GO:0001164">
    <property type="term" value="F:RNA polymerase I core promoter sequence-specific DNA binding"/>
    <property type="evidence" value="ECO:0007669"/>
    <property type="project" value="TreeGrafter"/>
</dbReference>
<feature type="region of interest" description="Disordered" evidence="1">
    <location>
        <begin position="1108"/>
        <end position="1160"/>
    </location>
</feature>
<feature type="compositionally biased region" description="Low complexity" evidence="1">
    <location>
        <begin position="1108"/>
        <end position="1136"/>
    </location>
</feature>
<proteinExistence type="predicted"/>
<dbReference type="GO" id="GO:0001650">
    <property type="term" value="C:fibrillar center"/>
    <property type="evidence" value="ECO:0007669"/>
    <property type="project" value="TreeGrafter"/>
</dbReference>
<evidence type="ECO:0000313" key="3">
    <source>
        <dbReference type="Proteomes" id="UP000008743"/>
    </source>
</evidence>
<feature type="region of interest" description="Disordered" evidence="1">
    <location>
        <begin position="1071"/>
        <end position="1092"/>
    </location>
</feature>
<dbReference type="InterPro" id="IPR038801">
    <property type="entry name" value="TAF1C"/>
</dbReference>
<feature type="region of interest" description="Disordered" evidence="1">
    <location>
        <begin position="600"/>
        <end position="633"/>
    </location>
</feature>
<evidence type="ECO:0000313" key="2">
    <source>
        <dbReference type="EMBL" id="KJE93412.1"/>
    </source>
</evidence>
<dbReference type="PANTHER" id="PTHR15319">
    <property type="entry name" value="TATA BOX-BINDING PROTEIN ASSOCIATED FACTOR RNA POLYMERASE I SUBUNIT C"/>
    <property type="match status" value="1"/>
</dbReference>
<protein>
    <submittedName>
        <fullName evidence="2">Uncharacterized protein</fullName>
    </submittedName>
</protein>
<sequence>MQFPPNPSAAADYGVQAAMFSYTTAPASDPEPPLQTSLSSWSLPSSLPSSSSSAMRRQVQALVFANDTLPPVATSAAAASVVQFSQQDKASGLRVVGGRGGLLGRSSNAAALPLTSVGGSLHGVRPLFPLLPFAYPKLYMDIDAEHSQHQPGGGGWSGKSSTSDKLHRSTSLKLPDALGSAMIPQEVLQDLLRGDSGDGNTATPEPEHVSSHPAPRLGNTLVSFPLDLVTAPTDDGPNAAHRGSHSTQSEAAFRAVAYVSGPLQDTIALRRYHIDKTGDSGRASGDVIQLAMRGGPIRQLACGTEHNATFQPGLLGVRGMYSALLFDTSNLQKTVATHCARPDTRSSSRALSFDIDALQDDSPLKPLFCETFDTQLADVCVNPHIPSECVILSDQGTVRLWHARFGLTVERAGHSSPSSWRRALFTHHPRDPTRARSSILTLPHAQLSALGTSICAAAAPQADQSASDLLYVTTSTSICVLDKRMTQRPLLSVVHHLQHEPPTILQVAVNPEDPREHIVLAANRHRQEAIGLVVHTATTTEAWSPVPFPWTPRLSLPQHDLARVDPHQTQSLLRPLQKEARFALRSEALFVKAERPAHLSLGEDGDGSSLKSANTQASSSEVSSERDFKAEDQQSSNAAAAVIAAAAATFMGGVGHNDANHGLGAAPFPQGISTTIKLPPRFTAIPFRVASYNTLSLSTLAQRLTSAPNRLHAALNGLAFVGPFQRPGPNDEPKCCGLHVLLSSSWGDVFYQPFELPGGMSDKNASFPSASSSSASLSASLSVARNASERRVDEGLEVTLFRGAPPSLPRHESVLADEQQMRDLHEALANVKEHQFIDLSKVYQYMLSPPAYSDSLPSLEELDALDEQIVARLKTGPATERDLAALLLPVRQTPLSVEQTSLQAALQRLERDGTICLLHSRPDPMRELESRSSSSNNAVGASEARHTIAYALTTSELLQPSERLLSDTKSMVVPNSTGALGSSTLLWQYMQERWDAMATSETPAEAVDDEMDETLGDLQPVRIKTSSSQSSRKKSALRAQRAAAGNASPVGSPRSNRGVTFKSVAAAGSPLPSAASPSLFSQSVSRSGSGAFTPPPVRSAVTLSLDFSQPSESPLSQSLSFSQSSSIFPASQQSTSGVSKKRSGDSQRGSQSKKPRVSGF</sequence>
<feature type="region of interest" description="Disordered" evidence="1">
    <location>
        <begin position="1015"/>
        <end position="1056"/>
    </location>
</feature>
<keyword evidence="3" id="KW-1185">Reference proteome</keyword>
<feature type="compositionally biased region" description="Low complexity" evidence="1">
    <location>
        <begin position="1037"/>
        <end position="1048"/>
    </location>
</feature>
<dbReference type="InParanoid" id="A0A0D2VRC9"/>
<feature type="compositionally biased region" description="Basic residues" evidence="1">
    <location>
        <begin position="1151"/>
        <end position="1160"/>
    </location>
</feature>
<evidence type="ECO:0000256" key="1">
    <source>
        <dbReference type="SAM" id="MobiDB-lite"/>
    </source>
</evidence>
<feature type="compositionally biased region" description="Low complexity" evidence="1">
    <location>
        <begin position="1071"/>
        <end position="1085"/>
    </location>
</feature>
<name>A0A0D2VRC9_CAPO3</name>
<reference evidence="3" key="1">
    <citation type="submission" date="2011-02" db="EMBL/GenBank/DDBJ databases">
        <title>The Genome Sequence of Capsaspora owczarzaki ATCC 30864.</title>
        <authorList>
            <person name="Russ C."/>
            <person name="Cuomo C."/>
            <person name="Burger G."/>
            <person name="Gray M.W."/>
            <person name="Holland P.W.H."/>
            <person name="King N."/>
            <person name="Lang F.B.F."/>
            <person name="Roger A.J."/>
            <person name="Ruiz-Trillo I."/>
            <person name="Young S.K."/>
            <person name="Zeng Q."/>
            <person name="Gargeya S."/>
            <person name="Alvarado L."/>
            <person name="Berlin A."/>
            <person name="Chapman S.B."/>
            <person name="Chen Z."/>
            <person name="Freedman E."/>
            <person name="Gellesch M."/>
            <person name="Goldberg J."/>
            <person name="Griggs A."/>
            <person name="Gujja S."/>
            <person name="Heilman E."/>
            <person name="Heiman D."/>
            <person name="Howarth C."/>
            <person name="Mehta T."/>
            <person name="Neiman D."/>
            <person name="Pearson M."/>
            <person name="Roberts A."/>
            <person name="Saif S."/>
            <person name="Shea T."/>
            <person name="Shenoy N."/>
            <person name="Sisk P."/>
            <person name="Stolte C."/>
            <person name="Sykes S."/>
            <person name="White J."/>
            <person name="Yandava C."/>
            <person name="Haas B."/>
            <person name="Nusbaum C."/>
            <person name="Birren B."/>
        </authorList>
    </citation>
    <scope>NUCLEOTIDE SEQUENCE</scope>
    <source>
        <strain evidence="3">ATCC 30864</strain>
    </source>
</reference>